<dbReference type="EMBL" id="CP072649">
    <property type="protein sequence ID" value="QUW04159.1"/>
    <property type="molecule type" value="Genomic_DNA"/>
</dbReference>
<evidence type="ECO:0000259" key="1">
    <source>
        <dbReference type="Pfam" id="PF12804"/>
    </source>
</evidence>
<organism evidence="2 3">
    <name type="scientific">Chloracidobacterium validum</name>
    <dbReference type="NCBI Taxonomy" id="2821543"/>
    <lineage>
        <taxon>Bacteria</taxon>
        <taxon>Pseudomonadati</taxon>
        <taxon>Acidobacteriota</taxon>
        <taxon>Terriglobia</taxon>
        <taxon>Terriglobales</taxon>
        <taxon>Acidobacteriaceae</taxon>
        <taxon>Chloracidobacterium</taxon>
    </lineage>
</organism>
<dbReference type="CDD" id="cd04182">
    <property type="entry name" value="GT_2_like_f"/>
    <property type="match status" value="1"/>
</dbReference>
<gene>
    <name evidence="2" type="ORF">J8C06_14040</name>
</gene>
<protein>
    <submittedName>
        <fullName evidence="2">Nucleotidyltransferase family protein</fullName>
    </submittedName>
</protein>
<dbReference type="SUPFAM" id="SSF53448">
    <property type="entry name" value="Nucleotide-diphospho-sugar transferases"/>
    <property type="match status" value="1"/>
</dbReference>
<feature type="domain" description="MobA-like NTP transferase" evidence="1">
    <location>
        <begin position="12"/>
        <end position="176"/>
    </location>
</feature>
<dbReference type="InterPro" id="IPR025877">
    <property type="entry name" value="MobA-like_NTP_Trfase"/>
</dbReference>
<dbReference type="Gene3D" id="3.90.550.10">
    <property type="entry name" value="Spore Coat Polysaccharide Biosynthesis Protein SpsA, Chain A"/>
    <property type="match status" value="1"/>
</dbReference>
<proteinExistence type="predicted"/>
<dbReference type="Pfam" id="PF12804">
    <property type="entry name" value="NTP_transf_3"/>
    <property type="match status" value="1"/>
</dbReference>
<sequence length="204" mass="21420">MTLLAAPPPCAAIVLAAGAARRMGERPKLLLPIGGESLLRRAVRLAQSARCAPVIVVLGRHGETYRDHLAGAGVHLVDNPEWAEGIGASLRRGVAALPPNQPPDATFLVLAPDQPRVTTDHLLALQATLQAQPTATAVASAYAGTIGVPVLFRDTWRARLASAGGEVGARRHLQRYLNEVVALPFPEGVNDIDTEADYAAIAGQ</sequence>
<accession>A0ABX8BBT2</accession>
<evidence type="ECO:0000313" key="3">
    <source>
        <dbReference type="Proteomes" id="UP000676506"/>
    </source>
</evidence>
<dbReference type="InterPro" id="IPR029044">
    <property type="entry name" value="Nucleotide-diphossugar_trans"/>
</dbReference>
<name>A0ABX8BBT2_9BACT</name>
<reference evidence="2 3" key="1">
    <citation type="submission" date="2021-03" db="EMBL/GenBank/DDBJ databases">
        <title>Genomic and phenotypic characterization of Chloracidobacterium isolates provides evidence for multiple species.</title>
        <authorList>
            <person name="Saini M.K."/>
            <person name="Costas A.M.G."/>
            <person name="Tank M."/>
            <person name="Bryant D.A."/>
        </authorList>
    </citation>
    <scope>NUCLEOTIDE SEQUENCE [LARGE SCALE GENOMIC DNA]</scope>
    <source>
        <strain evidence="2 3">BV2-C</strain>
    </source>
</reference>
<dbReference type="PANTHER" id="PTHR43777">
    <property type="entry name" value="MOLYBDENUM COFACTOR CYTIDYLYLTRANSFERASE"/>
    <property type="match status" value="1"/>
</dbReference>
<dbReference type="Proteomes" id="UP000676506">
    <property type="component" value="Chromosome 2"/>
</dbReference>
<dbReference type="RefSeq" id="WP_211430048.1">
    <property type="nucleotide sequence ID" value="NZ_CP072649.1"/>
</dbReference>
<dbReference type="PANTHER" id="PTHR43777:SF1">
    <property type="entry name" value="MOLYBDENUM COFACTOR CYTIDYLYLTRANSFERASE"/>
    <property type="match status" value="1"/>
</dbReference>
<evidence type="ECO:0000313" key="2">
    <source>
        <dbReference type="EMBL" id="QUW04159.1"/>
    </source>
</evidence>
<keyword evidence="3" id="KW-1185">Reference proteome</keyword>